<evidence type="ECO:0000313" key="1">
    <source>
        <dbReference type="EMBL" id="CAG8848755.1"/>
    </source>
</evidence>
<gene>
    <name evidence="1" type="ORF">GMARGA_LOCUS39346</name>
</gene>
<keyword evidence="2" id="KW-1185">Reference proteome</keyword>
<dbReference type="EMBL" id="CAJVQB010093310">
    <property type="protein sequence ID" value="CAG8848755.1"/>
    <property type="molecule type" value="Genomic_DNA"/>
</dbReference>
<feature type="non-terminal residue" evidence="1">
    <location>
        <position position="166"/>
    </location>
</feature>
<organism evidence="1 2">
    <name type="scientific">Gigaspora margarita</name>
    <dbReference type="NCBI Taxonomy" id="4874"/>
    <lineage>
        <taxon>Eukaryota</taxon>
        <taxon>Fungi</taxon>
        <taxon>Fungi incertae sedis</taxon>
        <taxon>Mucoromycota</taxon>
        <taxon>Glomeromycotina</taxon>
        <taxon>Glomeromycetes</taxon>
        <taxon>Diversisporales</taxon>
        <taxon>Gigasporaceae</taxon>
        <taxon>Gigaspora</taxon>
    </lineage>
</organism>
<proteinExistence type="predicted"/>
<reference evidence="1 2" key="1">
    <citation type="submission" date="2021-06" db="EMBL/GenBank/DDBJ databases">
        <authorList>
            <person name="Kallberg Y."/>
            <person name="Tangrot J."/>
            <person name="Rosling A."/>
        </authorList>
    </citation>
    <scope>NUCLEOTIDE SEQUENCE [LARGE SCALE GENOMIC DNA]</scope>
    <source>
        <strain evidence="1 2">120-4 pot B 10/14</strain>
    </source>
</reference>
<comment type="caution">
    <text evidence="1">The sequence shown here is derived from an EMBL/GenBank/DDBJ whole genome shotgun (WGS) entry which is preliminary data.</text>
</comment>
<evidence type="ECO:0000313" key="2">
    <source>
        <dbReference type="Proteomes" id="UP000789901"/>
    </source>
</evidence>
<sequence length="166" mass="18931">FTTVLNHSCITIKNLDAPNTVLLNGKSYKRIVDKSVHNDISDLLLPINNGSRLEAMVQANYVEYTEKNQKTTDIVDNREPINKFFKVTKRNQSVNLLENIRKDKQGSLQINDSEDEINDNAEDKLTSSDMNDIVEVQIATTINDIEKNKALLLKNNFEIVQKNQLI</sequence>
<accession>A0ABN7X6X2</accession>
<dbReference type="Proteomes" id="UP000789901">
    <property type="component" value="Unassembled WGS sequence"/>
</dbReference>
<feature type="non-terminal residue" evidence="1">
    <location>
        <position position="1"/>
    </location>
</feature>
<name>A0ABN7X6X2_GIGMA</name>
<protein>
    <submittedName>
        <fullName evidence="1">4114_t:CDS:1</fullName>
    </submittedName>
</protein>